<evidence type="ECO:0000256" key="4">
    <source>
        <dbReference type="ARBA" id="ARBA00022692"/>
    </source>
</evidence>
<evidence type="ECO:0000259" key="10">
    <source>
        <dbReference type="Pfam" id="PF00593"/>
    </source>
</evidence>
<evidence type="ECO:0000256" key="2">
    <source>
        <dbReference type="ARBA" id="ARBA00022448"/>
    </source>
</evidence>
<feature type="domain" description="TonB-dependent receptor plug" evidence="11">
    <location>
        <begin position="72"/>
        <end position="178"/>
    </location>
</feature>
<dbReference type="GO" id="GO:0044718">
    <property type="term" value="P:siderophore transmembrane transport"/>
    <property type="evidence" value="ECO:0007669"/>
    <property type="project" value="TreeGrafter"/>
</dbReference>
<dbReference type="Proteomes" id="UP000218327">
    <property type="component" value="Unassembled WGS sequence"/>
</dbReference>
<comment type="subcellular location">
    <subcellularLocation>
        <location evidence="1 8">Cell outer membrane</location>
        <topology evidence="1 8">Multi-pass membrane protein</topology>
    </subcellularLocation>
</comment>
<keyword evidence="2 8" id="KW-0813">Transport</keyword>
<keyword evidence="12" id="KW-0675">Receptor</keyword>
<evidence type="ECO:0000259" key="11">
    <source>
        <dbReference type="Pfam" id="PF07715"/>
    </source>
</evidence>
<comment type="caution">
    <text evidence="12">The sequence shown here is derived from an EMBL/GenBank/DDBJ whole genome shotgun (WGS) entry which is preliminary data.</text>
</comment>
<evidence type="ECO:0000256" key="1">
    <source>
        <dbReference type="ARBA" id="ARBA00004571"/>
    </source>
</evidence>
<evidence type="ECO:0000313" key="13">
    <source>
        <dbReference type="Proteomes" id="UP000218327"/>
    </source>
</evidence>
<evidence type="ECO:0000256" key="8">
    <source>
        <dbReference type="PROSITE-ProRule" id="PRU01360"/>
    </source>
</evidence>
<accession>A0A2A5B3Y0</accession>
<dbReference type="InterPro" id="IPR012910">
    <property type="entry name" value="Plug_dom"/>
</dbReference>
<reference evidence="13" key="1">
    <citation type="submission" date="2017-08" db="EMBL/GenBank/DDBJ databases">
        <title>A dynamic microbial community with high functional redundancy inhabits the cold, oxic subseafloor aquifer.</title>
        <authorList>
            <person name="Tully B.J."/>
            <person name="Wheat C.G."/>
            <person name="Glazer B.T."/>
            <person name="Huber J.A."/>
        </authorList>
    </citation>
    <scope>NUCLEOTIDE SEQUENCE [LARGE SCALE GENOMIC DNA]</scope>
</reference>
<feature type="domain" description="TonB-dependent receptor-like beta-barrel" evidence="10">
    <location>
        <begin position="236"/>
        <end position="657"/>
    </location>
</feature>
<evidence type="ECO:0000256" key="7">
    <source>
        <dbReference type="ARBA" id="ARBA00023237"/>
    </source>
</evidence>
<dbReference type="EMBL" id="NVVJ01000012">
    <property type="protein sequence ID" value="PCJ26243.1"/>
    <property type="molecule type" value="Genomic_DNA"/>
</dbReference>
<keyword evidence="3 8" id="KW-1134">Transmembrane beta strand</keyword>
<evidence type="ECO:0000256" key="6">
    <source>
        <dbReference type="ARBA" id="ARBA00023136"/>
    </source>
</evidence>
<dbReference type="PANTHER" id="PTHR30069">
    <property type="entry name" value="TONB-DEPENDENT OUTER MEMBRANE RECEPTOR"/>
    <property type="match status" value="1"/>
</dbReference>
<dbReference type="InterPro" id="IPR000531">
    <property type="entry name" value="Beta-barrel_TonB"/>
</dbReference>
<dbReference type="GO" id="GO:0009279">
    <property type="term" value="C:cell outer membrane"/>
    <property type="evidence" value="ECO:0007669"/>
    <property type="project" value="UniProtKB-SubCell"/>
</dbReference>
<protein>
    <submittedName>
        <fullName evidence="12">TonB-dependent receptor</fullName>
    </submittedName>
</protein>
<dbReference type="InterPro" id="IPR036942">
    <property type="entry name" value="Beta-barrel_TonB_sf"/>
</dbReference>
<dbReference type="InterPro" id="IPR037066">
    <property type="entry name" value="Plug_dom_sf"/>
</dbReference>
<keyword evidence="5 9" id="KW-0798">TonB box</keyword>
<gene>
    <name evidence="12" type="ORF">COA96_05740</name>
</gene>
<evidence type="ECO:0000256" key="9">
    <source>
        <dbReference type="RuleBase" id="RU003357"/>
    </source>
</evidence>
<dbReference type="Gene3D" id="2.170.130.10">
    <property type="entry name" value="TonB-dependent receptor, plug domain"/>
    <property type="match status" value="1"/>
</dbReference>
<dbReference type="Pfam" id="PF00593">
    <property type="entry name" value="TonB_dep_Rec_b-barrel"/>
    <property type="match status" value="1"/>
</dbReference>
<dbReference type="Gene3D" id="2.40.170.20">
    <property type="entry name" value="TonB-dependent receptor, beta-barrel domain"/>
    <property type="match status" value="1"/>
</dbReference>
<dbReference type="AlphaFoldDB" id="A0A2A5B3Y0"/>
<dbReference type="PROSITE" id="PS52016">
    <property type="entry name" value="TONB_DEPENDENT_REC_3"/>
    <property type="match status" value="1"/>
</dbReference>
<name>A0A2A5B3Y0_9GAMM</name>
<keyword evidence="4 8" id="KW-0812">Transmembrane</keyword>
<proteinExistence type="inferred from homology"/>
<dbReference type="SUPFAM" id="SSF56935">
    <property type="entry name" value="Porins"/>
    <property type="match status" value="1"/>
</dbReference>
<sequence>MLSPMLCLDISFEGISVPKRSHITITASVFTTIAYCLSAPLALAQTDNEQEIEEVVIWGRSLQLLGTADSASQGVVGYSDFSTRPMSRVAELVEVIPGMIATQHSGPGKANQYFLRGINLDHGSDFSTYFDGMPVNWRTHAHAQGYMDLNFIIPEIIERVDFQKGPYFADTGDFSLAGSNSMKTYDSLEDGFTEITLGSEEEIRLVTANSFEFGSGNVLYAFEHQQTNGHFDLDQDVRKYNGLLKYSGDIANIPSRITFSAYDSVWTSTNQIPQRAVDSGLLSRFGFVDPDLGGESHRYSLTANFELKNWDLNLYASSYYMSLINNPTYELNDPINGDEFEQEDERRLFGGALRNEVETELFGLPLKRTIGVDVRYDDVNELNLFNTISKRRVGSIREDEAQELSIGSFAEAQISLTDRLRATVGIRLDYYDFEIDALRAANSGSDSDSLWQPNVGLAYRLNENMEFYANYGHGFHSNDVRAAVNTVDPVTGDPAETQDVLVEGKGSELGFRYDTLNGFNISIAAFELRTDSELVFVGDAGTTEPSDPTSRTGIELNAFWEISEQLKFDFSAAKTSGHFRGLPSGADSITDAHEEVAAAGITYVGNNGLTASLRLRHFSDAALTEDESVRKDGSSLLHAGLSYSYNNWELGVDVLNLLDSEDEDIAYFFESRLPGEITGVEDIHFHPSNPRTIRVLLKYKF</sequence>
<dbReference type="PANTHER" id="PTHR30069:SF36">
    <property type="entry name" value="BLL6948 PROTEIN"/>
    <property type="match status" value="1"/>
</dbReference>
<evidence type="ECO:0000313" key="12">
    <source>
        <dbReference type="EMBL" id="PCJ26243.1"/>
    </source>
</evidence>
<dbReference type="Pfam" id="PF07715">
    <property type="entry name" value="Plug"/>
    <property type="match status" value="1"/>
</dbReference>
<evidence type="ECO:0000256" key="3">
    <source>
        <dbReference type="ARBA" id="ARBA00022452"/>
    </source>
</evidence>
<comment type="similarity">
    <text evidence="8 9">Belongs to the TonB-dependent receptor family.</text>
</comment>
<evidence type="ECO:0000256" key="5">
    <source>
        <dbReference type="ARBA" id="ARBA00023077"/>
    </source>
</evidence>
<keyword evidence="6 8" id="KW-0472">Membrane</keyword>
<dbReference type="InterPro" id="IPR039426">
    <property type="entry name" value="TonB-dep_rcpt-like"/>
</dbReference>
<keyword evidence="7 8" id="KW-0998">Cell outer membrane</keyword>
<dbReference type="GO" id="GO:0015344">
    <property type="term" value="F:siderophore uptake transmembrane transporter activity"/>
    <property type="evidence" value="ECO:0007669"/>
    <property type="project" value="TreeGrafter"/>
</dbReference>
<organism evidence="12 13">
    <name type="scientific">SAR86 cluster bacterium</name>
    <dbReference type="NCBI Taxonomy" id="2030880"/>
    <lineage>
        <taxon>Bacteria</taxon>
        <taxon>Pseudomonadati</taxon>
        <taxon>Pseudomonadota</taxon>
        <taxon>Gammaproteobacteria</taxon>
        <taxon>SAR86 cluster</taxon>
    </lineage>
</organism>